<keyword evidence="1" id="KW-1133">Transmembrane helix</keyword>
<name>A0A5C9A6C7_9GAMM</name>
<dbReference type="AlphaFoldDB" id="A0A5C9A6C7"/>
<feature type="transmembrane region" description="Helical" evidence="1">
    <location>
        <begin position="12"/>
        <end position="32"/>
    </location>
</feature>
<accession>A0A5C9A6C7</accession>
<sequence>MNNEGNGGTPLVFRHGLLFGILFSAATILWVLHVQLGKESLASLFAATLISIVALHFLCMCAFDSAYQRGILNPVATSAPGSNKPYAFILPAVLTSCFLVSARTHYLETGTQDFVNLTGAGIGLVMLILFDANIYRRETKSGRATTPT</sequence>
<feature type="transmembrane region" description="Helical" evidence="1">
    <location>
        <begin position="86"/>
        <end position="102"/>
    </location>
</feature>
<proteinExistence type="predicted"/>
<dbReference type="EMBL" id="VRYZ01000001">
    <property type="protein sequence ID" value="TXS95107.1"/>
    <property type="molecule type" value="Genomic_DNA"/>
</dbReference>
<keyword evidence="3" id="KW-1185">Reference proteome</keyword>
<gene>
    <name evidence="2" type="ORF">FVW59_04205</name>
</gene>
<comment type="caution">
    <text evidence="2">The sequence shown here is derived from an EMBL/GenBank/DDBJ whole genome shotgun (WGS) entry which is preliminary data.</text>
</comment>
<reference evidence="2 3" key="1">
    <citation type="submission" date="2019-08" db="EMBL/GenBank/DDBJ databases">
        <title>Parahaliea maris sp. nov., isolated from the surface seawater.</title>
        <authorList>
            <person name="Liu Y."/>
        </authorList>
    </citation>
    <scope>NUCLEOTIDE SEQUENCE [LARGE SCALE GENOMIC DNA]</scope>
    <source>
        <strain evidence="2 3">S2-26</strain>
    </source>
</reference>
<protein>
    <submittedName>
        <fullName evidence="2">Uncharacterized protein</fullName>
    </submittedName>
</protein>
<keyword evidence="1" id="KW-0472">Membrane</keyword>
<dbReference type="OrthoDB" id="9832143at2"/>
<feature type="transmembrane region" description="Helical" evidence="1">
    <location>
        <begin position="114"/>
        <end position="135"/>
    </location>
</feature>
<feature type="transmembrane region" description="Helical" evidence="1">
    <location>
        <begin position="44"/>
        <end position="66"/>
    </location>
</feature>
<evidence type="ECO:0000256" key="1">
    <source>
        <dbReference type="SAM" id="Phobius"/>
    </source>
</evidence>
<organism evidence="2 3">
    <name type="scientific">Parahaliea aestuarii</name>
    <dbReference type="NCBI Taxonomy" id="1852021"/>
    <lineage>
        <taxon>Bacteria</taxon>
        <taxon>Pseudomonadati</taxon>
        <taxon>Pseudomonadota</taxon>
        <taxon>Gammaproteobacteria</taxon>
        <taxon>Cellvibrionales</taxon>
        <taxon>Halieaceae</taxon>
        <taxon>Parahaliea</taxon>
    </lineage>
</organism>
<dbReference type="Proteomes" id="UP000321933">
    <property type="component" value="Unassembled WGS sequence"/>
</dbReference>
<evidence type="ECO:0000313" key="3">
    <source>
        <dbReference type="Proteomes" id="UP000321933"/>
    </source>
</evidence>
<dbReference type="RefSeq" id="WP_148062946.1">
    <property type="nucleotide sequence ID" value="NZ_VRYZ01000001.1"/>
</dbReference>
<evidence type="ECO:0000313" key="2">
    <source>
        <dbReference type="EMBL" id="TXS95107.1"/>
    </source>
</evidence>
<keyword evidence="1" id="KW-0812">Transmembrane</keyword>